<evidence type="ECO:0000256" key="1">
    <source>
        <dbReference type="SAM" id="Phobius"/>
    </source>
</evidence>
<name>A0ABT4W8V3_9FLAO</name>
<feature type="transmembrane region" description="Helical" evidence="1">
    <location>
        <begin position="29"/>
        <end position="47"/>
    </location>
</feature>
<protein>
    <submittedName>
        <fullName evidence="2">Phage holin family protein</fullName>
    </submittedName>
</protein>
<organism evidence="2 3">
    <name type="scientific">Flavobacterium azizsancarii</name>
    <dbReference type="NCBI Taxonomy" id="2961580"/>
    <lineage>
        <taxon>Bacteria</taxon>
        <taxon>Pseudomonadati</taxon>
        <taxon>Bacteroidota</taxon>
        <taxon>Flavobacteriia</taxon>
        <taxon>Flavobacteriales</taxon>
        <taxon>Flavobacteriaceae</taxon>
        <taxon>Flavobacterium</taxon>
    </lineage>
</organism>
<sequence length="122" mass="13907">MFASVLIDTILGIYTTIKLNGKASFKSHFLFNIVIKLGFYFATIMLAHGISIAFFGSVLFGIIDFIPKIITALWLYIEIKSMDETSMKLGNRSFWVIVKEFISKLKTLKSDINKITEDEKEI</sequence>
<dbReference type="Proteomes" id="UP001212170">
    <property type="component" value="Unassembled WGS sequence"/>
</dbReference>
<evidence type="ECO:0000313" key="3">
    <source>
        <dbReference type="Proteomes" id="UP001212170"/>
    </source>
</evidence>
<evidence type="ECO:0000313" key="2">
    <source>
        <dbReference type="EMBL" id="MDA6068978.1"/>
    </source>
</evidence>
<proteinExistence type="predicted"/>
<keyword evidence="1" id="KW-1133">Transmembrane helix</keyword>
<feature type="transmembrane region" description="Helical" evidence="1">
    <location>
        <begin position="53"/>
        <end position="77"/>
    </location>
</feature>
<gene>
    <name evidence="2" type="ORF">NJT12_05015</name>
</gene>
<keyword evidence="1" id="KW-0472">Membrane</keyword>
<keyword evidence="1" id="KW-0812">Transmembrane</keyword>
<reference evidence="2 3" key="1">
    <citation type="journal article" date="2023" name="Chemosphere">
        <title>Whole genome analysis of Flavobacterium aziz-sancarii sp. nov., isolated from Ardley Island (Antarctica), revealed a rich resistome and bioremediation potential.</title>
        <authorList>
            <person name="Otur C."/>
            <person name="Okay S."/>
            <person name="Kurt-Kizildogan A."/>
        </authorList>
    </citation>
    <scope>NUCLEOTIDE SEQUENCE [LARGE SCALE GENOMIC DNA]</scope>
    <source>
        <strain evidence="2 3">AC</strain>
    </source>
</reference>
<keyword evidence="3" id="KW-1185">Reference proteome</keyword>
<dbReference type="EMBL" id="JAMZNK010000005">
    <property type="protein sequence ID" value="MDA6068978.1"/>
    <property type="molecule type" value="Genomic_DNA"/>
</dbReference>
<accession>A0ABT4W8V3</accession>
<comment type="caution">
    <text evidence="2">The sequence shown here is derived from an EMBL/GenBank/DDBJ whole genome shotgun (WGS) entry which is preliminary data.</text>
</comment>